<keyword evidence="2" id="KW-1185">Reference proteome</keyword>
<name>A0AAX4HL27_9BACT</name>
<dbReference type="EMBL" id="CP139487">
    <property type="protein sequence ID" value="WPU63973.1"/>
    <property type="molecule type" value="Genomic_DNA"/>
</dbReference>
<dbReference type="AlphaFoldDB" id="A0AAX4HL27"/>
<accession>A0AAX4HL27</accession>
<dbReference type="KEGG" id="psti:SOO65_14855"/>
<sequence>MSKHELNDEILFVGDDEDFFGQITSSPLVIKEDVAVLKTSYEKGSIFNRENIPRIVIVDVSNNSIDITRVTKEVLFYKKAPNFKSVFFALVCKNDEQKKELSFLFSTGFYLFHIKGGEIETFVRDVLYIGLKREIDFPRLACAKGINLPLQVGICSSLVKMEKDRISVEADLEDTEEELIIKFRQFPDNKGIVFPVKSSSAFTRYYPMLSTFYLDFPYPGPWEEIGPESILLDTVETWIENFASEFSEGDNFTVQVLSSDFEFLAGTFGGIEDRIKFIFTTSSESCPIEIMLEDKPDLIIANLSRPEEEGITPEVLDFLYSNDFVVSEYRPVIVIMNTPSKSGALQKLFNYERIVASHSPLDKDMFGKLLEKFKTKDSEGNKSSGLLKVNSPYRPVDILQEFYIVGLTEHEISFISQRELPFFAVLHFELPIEFHATIVPPIWTIDKKNDKNYYMALIHGLSEEKLMILRKFINQIIHSPLKEFTAEAVAEKLGEKALESAKAPSETIAVEANVVVKSAPTTKKEVRTLKISGKSKL</sequence>
<reference evidence="1 2" key="1">
    <citation type="submission" date="2023-11" db="EMBL/GenBank/DDBJ databases">
        <title>Peredibacter starrii A3.12.</title>
        <authorList>
            <person name="Mitchell R.J."/>
        </authorList>
    </citation>
    <scope>NUCLEOTIDE SEQUENCE [LARGE SCALE GENOMIC DNA]</scope>
    <source>
        <strain evidence="1 2">A3.12</strain>
    </source>
</reference>
<dbReference type="Proteomes" id="UP001324634">
    <property type="component" value="Chromosome"/>
</dbReference>
<organism evidence="1 2">
    <name type="scientific">Peredibacter starrii</name>
    <dbReference type="NCBI Taxonomy" id="28202"/>
    <lineage>
        <taxon>Bacteria</taxon>
        <taxon>Pseudomonadati</taxon>
        <taxon>Bdellovibrionota</taxon>
        <taxon>Bacteriovoracia</taxon>
        <taxon>Bacteriovoracales</taxon>
        <taxon>Bacteriovoracaceae</taxon>
        <taxon>Peredibacter</taxon>
    </lineage>
</organism>
<gene>
    <name evidence="1" type="ORF">SOO65_14855</name>
</gene>
<evidence type="ECO:0000313" key="2">
    <source>
        <dbReference type="Proteomes" id="UP001324634"/>
    </source>
</evidence>
<protein>
    <submittedName>
        <fullName evidence="1">Uncharacterized protein</fullName>
    </submittedName>
</protein>
<evidence type="ECO:0000313" key="1">
    <source>
        <dbReference type="EMBL" id="WPU63973.1"/>
    </source>
</evidence>
<dbReference type="RefSeq" id="WP_321391751.1">
    <property type="nucleotide sequence ID" value="NZ_CP139487.1"/>
</dbReference>
<proteinExistence type="predicted"/>